<keyword evidence="1" id="KW-0812">Transmembrane</keyword>
<dbReference type="InterPro" id="IPR036938">
    <property type="entry name" value="PAP2/HPO_sf"/>
</dbReference>
<dbReference type="AlphaFoldDB" id="A0A6C0B3Y7"/>
<dbReference type="GO" id="GO:0042392">
    <property type="term" value="F:sphingosine-1-phosphate phosphatase activity"/>
    <property type="evidence" value="ECO:0007669"/>
    <property type="project" value="TreeGrafter"/>
</dbReference>
<dbReference type="PANTHER" id="PTHR14969:SF13">
    <property type="entry name" value="AT30094P"/>
    <property type="match status" value="1"/>
</dbReference>
<dbReference type="PANTHER" id="PTHR14969">
    <property type="entry name" value="SPHINGOSINE-1-PHOSPHATE PHOSPHOHYDROLASE"/>
    <property type="match status" value="1"/>
</dbReference>
<dbReference type="Gene3D" id="1.20.144.10">
    <property type="entry name" value="Phosphatidic acid phosphatase type 2/haloperoxidase"/>
    <property type="match status" value="1"/>
</dbReference>
<reference evidence="3" key="1">
    <citation type="journal article" date="2020" name="Nature">
        <title>Giant virus diversity and host interactions through global metagenomics.</title>
        <authorList>
            <person name="Schulz F."/>
            <person name="Roux S."/>
            <person name="Paez-Espino D."/>
            <person name="Jungbluth S."/>
            <person name="Walsh D.A."/>
            <person name="Denef V.J."/>
            <person name="McMahon K.D."/>
            <person name="Konstantinidis K.T."/>
            <person name="Eloe-Fadrosh E.A."/>
            <person name="Kyrpides N.C."/>
            <person name="Woyke T."/>
        </authorList>
    </citation>
    <scope>NUCLEOTIDE SEQUENCE</scope>
    <source>
        <strain evidence="3">GVMAG-M-3300009187-29</strain>
    </source>
</reference>
<dbReference type="Pfam" id="PF01569">
    <property type="entry name" value="PAP2"/>
    <property type="match status" value="1"/>
</dbReference>
<feature type="transmembrane region" description="Helical" evidence="1">
    <location>
        <begin position="130"/>
        <end position="148"/>
    </location>
</feature>
<dbReference type="EMBL" id="MN739057">
    <property type="protein sequence ID" value="QHS86511.1"/>
    <property type="molecule type" value="Genomic_DNA"/>
</dbReference>
<dbReference type="InterPro" id="IPR000326">
    <property type="entry name" value="PAP2/HPO"/>
</dbReference>
<evidence type="ECO:0000313" key="3">
    <source>
        <dbReference type="EMBL" id="QHS86511.1"/>
    </source>
</evidence>
<feature type="domain" description="Phosphatidic acid phosphatase type 2/haloperoxidase" evidence="2">
    <location>
        <begin position="35"/>
        <end position="151"/>
    </location>
</feature>
<organism evidence="3">
    <name type="scientific">viral metagenome</name>
    <dbReference type="NCBI Taxonomy" id="1070528"/>
    <lineage>
        <taxon>unclassified sequences</taxon>
        <taxon>metagenomes</taxon>
        <taxon>organismal metagenomes</taxon>
    </lineage>
</organism>
<sequence>MDVIQIVDQIGNQGPLITFLITSFFLLQQKKYLIAYLVFSFVNHYSNPVLKMLFKEPRPNMRVSKDPDLDGRIKELGDDKYGMPSYHAQTTFFSTAFLYLVQKDPYVLLAEFTICCITWYQRIKYGRHSVAQLLAGSIIGLTMAYVSYNLTKHYLRTQ</sequence>
<accession>A0A6C0B3Y7</accession>
<keyword evidence="1" id="KW-0472">Membrane</keyword>
<keyword evidence="1" id="KW-1133">Transmembrane helix</keyword>
<proteinExistence type="predicted"/>
<name>A0A6C0B3Y7_9ZZZZ</name>
<evidence type="ECO:0000256" key="1">
    <source>
        <dbReference type="SAM" id="Phobius"/>
    </source>
</evidence>
<evidence type="ECO:0000259" key="2">
    <source>
        <dbReference type="Pfam" id="PF01569"/>
    </source>
</evidence>
<protein>
    <recommendedName>
        <fullName evidence="2">Phosphatidic acid phosphatase type 2/haloperoxidase domain-containing protein</fullName>
    </recommendedName>
</protein>
<dbReference type="SUPFAM" id="SSF48317">
    <property type="entry name" value="Acid phosphatase/Vanadium-dependent haloperoxidase"/>
    <property type="match status" value="1"/>
</dbReference>